<accession>A0A6N6W3P0</accession>
<organism evidence="1 2">
    <name type="scientific">Paraburkholderia madseniana</name>
    <dbReference type="NCBI Taxonomy" id="2599607"/>
    <lineage>
        <taxon>Bacteria</taxon>
        <taxon>Pseudomonadati</taxon>
        <taxon>Pseudomonadota</taxon>
        <taxon>Betaproteobacteria</taxon>
        <taxon>Burkholderiales</taxon>
        <taxon>Burkholderiaceae</taxon>
        <taxon>Paraburkholderia</taxon>
    </lineage>
</organism>
<evidence type="ECO:0000313" key="1">
    <source>
        <dbReference type="EMBL" id="KAE8754488.1"/>
    </source>
</evidence>
<dbReference type="EMBL" id="VOSW01000124">
    <property type="protein sequence ID" value="KAE8754488.1"/>
    <property type="molecule type" value="Genomic_DNA"/>
</dbReference>
<evidence type="ECO:0000313" key="2">
    <source>
        <dbReference type="Proteomes" id="UP000463700"/>
    </source>
</evidence>
<dbReference type="AlphaFoldDB" id="A0A6N6W3P0"/>
<dbReference type="RefSeq" id="WP_154566862.1">
    <property type="nucleotide sequence ID" value="NZ_VOSW01000124.1"/>
</dbReference>
<sequence>MKRTRKKPLRVGTETDRTLDFALADVSKDFRRRFLRHCKQYRREFSQQGTNHFKQRIKKLFCKTFLDTLLHAPTGKSAKQRDALVFILAAASAPRELRLSGVPAELAQPRRRKRTR</sequence>
<dbReference type="Proteomes" id="UP000463700">
    <property type="component" value="Unassembled WGS sequence"/>
</dbReference>
<comment type="caution">
    <text evidence="1">The sequence shown here is derived from an EMBL/GenBank/DDBJ whole genome shotgun (WGS) entry which is preliminary data.</text>
</comment>
<protein>
    <submittedName>
        <fullName evidence="1">Uncharacterized protein</fullName>
    </submittedName>
</protein>
<reference evidence="1 2" key="1">
    <citation type="journal article" date="2020" name="Int. J. Syst. Evol. Microbiol.">
        <title>Paraburkholderia madseniana sp. nov., a phenolic acid-degrading bacterium isolated from acidic forest soil.</title>
        <authorList>
            <person name="Wilhelm R.C."/>
            <person name="Murphy S.J.L."/>
            <person name="Feriancek N.M."/>
            <person name="Karasz D.C."/>
            <person name="DeRito C.M."/>
            <person name="Newman J.D."/>
            <person name="Buckley D.H."/>
        </authorList>
    </citation>
    <scope>NUCLEOTIDE SEQUENCE [LARGE SCALE GENOMIC DNA]</scope>
    <source>
        <strain evidence="1 2">RP11</strain>
    </source>
</reference>
<proteinExistence type="predicted"/>
<name>A0A6N6W3P0_9BURK</name>
<gene>
    <name evidence="1" type="ORF">FSO04_39450</name>
</gene>